<reference evidence="5" key="3">
    <citation type="submission" date="2025-04" db="UniProtKB">
        <authorList>
            <consortium name="RefSeq"/>
        </authorList>
    </citation>
    <scope>IDENTIFICATION</scope>
    <source>
        <strain evidence="5">CBS 304.34</strain>
    </source>
</reference>
<dbReference type="GeneID" id="54468748"/>
<accession>A0A6A6YU90</accession>
<keyword evidence="4" id="KW-1185">Reference proteome</keyword>
<name>A0A6A6YU90_9PEZI</name>
<gene>
    <name evidence="3 5" type="ORF">BDZ99DRAFT_569190</name>
</gene>
<organism evidence="3">
    <name type="scientific">Mytilinidion resinicola</name>
    <dbReference type="NCBI Taxonomy" id="574789"/>
    <lineage>
        <taxon>Eukaryota</taxon>
        <taxon>Fungi</taxon>
        <taxon>Dikarya</taxon>
        <taxon>Ascomycota</taxon>
        <taxon>Pezizomycotina</taxon>
        <taxon>Dothideomycetes</taxon>
        <taxon>Pleosporomycetidae</taxon>
        <taxon>Mytilinidiales</taxon>
        <taxon>Mytilinidiaceae</taxon>
        <taxon>Mytilinidion</taxon>
    </lineage>
</organism>
<dbReference type="Proteomes" id="UP000504636">
    <property type="component" value="Unplaced"/>
</dbReference>
<evidence type="ECO:0000313" key="3">
    <source>
        <dbReference type="EMBL" id="KAF2812526.1"/>
    </source>
</evidence>
<feature type="coiled-coil region" evidence="1">
    <location>
        <begin position="576"/>
        <end position="603"/>
    </location>
</feature>
<evidence type="ECO:0000256" key="2">
    <source>
        <dbReference type="SAM" id="MobiDB-lite"/>
    </source>
</evidence>
<evidence type="ECO:0000256" key="1">
    <source>
        <dbReference type="SAM" id="Coils"/>
    </source>
</evidence>
<evidence type="ECO:0000313" key="5">
    <source>
        <dbReference type="RefSeq" id="XP_033579490.1"/>
    </source>
</evidence>
<dbReference type="EMBL" id="MU003697">
    <property type="protein sequence ID" value="KAF2812526.1"/>
    <property type="molecule type" value="Genomic_DNA"/>
</dbReference>
<proteinExistence type="predicted"/>
<dbReference type="OrthoDB" id="3641440at2759"/>
<dbReference type="AlphaFoldDB" id="A0A6A6YU90"/>
<reference evidence="5" key="2">
    <citation type="submission" date="2020-04" db="EMBL/GenBank/DDBJ databases">
        <authorList>
            <consortium name="NCBI Genome Project"/>
        </authorList>
    </citation>
    <scope>NUCLEOTIDE SEQUENCE</scope>
    <source>
        <strain evidence="5">CBS 304.34</strain>
    </source>
</reference>
<feature type="region of interest" description="Disordered" evidence="2">
    <location>
        <begin position="244"/>
        <end position="264"/>
    </location>
</feature>
<protein>
    <submittedName>
        <fullName evidence="3 5">Uncharacterized protein</fullName>
    </submittedName>
</protein>
<sequence>MTKPIYPAVRSNGLCHSEIRDEIKLIEKALLRSPTHGLTPLGKQVLKPTLGWDAEFAKLPQQPDDLSPKEREERFIRDEHEELVTVMVIFVGEQASFKCYILEMLENPTKDTVPELSVSSPSLLQALYSGSLNIVCRSSGIAGAPLRHGWGEPPYGYNYEKFLQCVRAGDRLLELLKQFKDGPRRFGGEGAFYSVVGDADMQHDAVIIEYLLGDVLDLVRALMAMLATDDRRLTTIRLMKHPERDPELSMELPGRPSPSKKPLGSGLTAYKDHVKRFHGRQEVQNAYTACSPHQAWEMESYGPYNTAAPGDRSCERGIFPFVYTADLSYVDHELRNQAGDEVLSEDMKELLSAADDQVTTSSIFRSPTSAEQELINNSRNKIRHRLFDVYPIVRAGMTHEEYLLALLRSDKAAQVPPPHGFGAPLGSKKGLPHFFHDLPRVPGADLPFARNIYAEFPLPGIFSGDALGALTPETHLEPLSILNTLTEEEEVLAIIPGLVPDREEKTSAVKDIEADVEKEKRRSAQEGLPGDFDIRDIWDPHGREYEARVCAAPEWNKPPVALQRRMAITDGNGKWISESTRRLDALKKIIVQVEVEILELELQGLKMSEGWGV</sequence>
<reference evidence="3 5" key="1">
    <citation type="journal article" date="2020" name="Stud. Mycol.">
        <title>101 Dothideomycetes genomes: a test case for predicting lifestyles and emergence of pathogens.</title>
        <authorList>
            <person name="Haridas S."/>
            <person name="Albert R."/>
            <person name="Binder M."/>
            <person name="Bloem J."/>
            <person name="Labutti K."/>
            <person name="Salamov A."/>
            <person name="Andreopoulos B."/>
            <person name="Baker S."/>
            <person name="Barry K."/>
            <person name="Bills G."/>
            <person name="Bluhm B."/>
            <person name="Cannon C."/>
            <person name="Castanera R."/>
            <person name="Culley D."/>
            <person name="Daum C."/>
            <person name="Ezra D."/>
            <person name="Gonzalez J."/>
            <person name="Henrissat B."/>
            <person name="Kuo A."/>
            <person name="Liang C."/>
            <person name="Lipzen A."/>
            <person name="Lutzoni F."/>
            <person name="Magnuson J."/>
            <person name="Mondo S."/>
            <person name="Nolan M."/>
            <person name="Ohm R."/>
            <person name="Pangilinan J."/>
            <person name="Park H.-J."/>
            <person name="Ramirez L."/>
            <person name="Alfaro M."/>
            <person name="Sun H."/>
            <person name="Tritt A."/>
            <person name="Yoshinaga Y."/>
            <person name="Zwiers L.-H."/>
            <person name="Turgeon B."/>
            <person name="Goodwin S."/>
            <person name="Spatafora J."/>
            <person name="Crous P."/>
            <person name="Grigoriev I."/>
        </authorList>
    </citation>
    <scope>NUCLEOTIDE SEQUENCE</scope>
    <source>
        <strain evidence="3 5">CBS 304.34</strain>
    </source>
</reference>
<keyword evidence="1" id="KW-0175">Coiled coil</keyword>
<dbReference type="RefSeq" id="XP_033579490.1">
    <property type="nucleotide sequence ID" value="XM_033727855.1"/>
</dbReference>
<evidence type="ECO:0000313" key="4">
    <source>
        <dbReference type="Proteomes" id="UP000504636"/>
    </source>
</evidence>